<protein>
    <submittedName>
        <fullName evidence="3">Predicted ATP-dependent carboligase, ATP-grasp superfamily</fullName>
    </submittedName>
</protein>
<dbReference type="RefSeq" id="WP_049988984.1">
    <property type="nucleotide sequence ID" value="NZ_FOIS01000002.1"/>
</dbReference>
<dbReference type="EMBL" id="FOIS01000002">
    <property type="protein sequence ID" value="SEW02075.1"/>
    <property type="molecule type" value="Genomic_DNA"/>
</dbReference>
<proteinExistence type="predicted"/>
<dbReference type="InterPro" id="IPR013815">
    <property type="entry name" value="ATP_grasp_subdomain_1"/>
</dbReference>
<dbReference type="GO" id="GO:0046872">
    <property type="term" value="F:metal ion binding"/>
    <property type="evidence" value="ECO:0007669"/>
    <property type="project" value="InterPro"/>
</dbReference>
<dbReference type="Gene3D" id="3.30.470.20">
    <property type="entry name" value="ATP-grasp fold, B domain"/>
    <property type="match status" value="1"/>
</dbReference>
<keyword evidence="4" id="KW-1185">Reference proteome</keyword>
<sequence>MADTVYDTRTAIDELEDRSFDRPPAIVCNAHITGLAVARALADHGVPVVTLDRSPDGVAPYSEGVELAGLVTYPLDDLEAFGEELAAIADALEHDPVLFPCMDEWVHAVADLDPDRIDLPFADFETVDAILDKTSLYERADELDVPTPETYRLDETDPDAAADELNLPLIVKPALKRRFEDAFGTNLVEVESREEYDEIVERARDADMRVMAQEKIPKEQGDLYTLASYVPESGVDDAVTFVGRRRAIYPPDFGTTCLVSGTDVPEIERDALAVLDDAGYHGISEAEFLYDARTDEYRLLDINTRPWKWIGLPIAAGANLPAAAYADATGGDYEPGVVRDATWVYLKDYATLLANHAVEDHLSREQWRSIVAGEFERRDDLTTAVYRPSDPDPTYRLLATEFGTREYYCPC</sequence>
<keyword evidence="3" id="KW-0436">Ligase</keyword>
<reference evidence="4" key="1">
    <citation type="submission" date="2016-10" db="EMBL/GenBank/DDBJ databases">
        <authorList>
            <person name="Varghese N."/>
        </authorList>
    </citation>
    <scope>NUCLEOTIDE SEQUENCE [LARGE SCALE GENOMIC DNA]</scope>
    <source>
        <strain evidence="4">CGMCC 1.12284</strain>
    </source>
</reference>
<evidence type="ECO:0000256" key="1">
    <source>
        <dbReference type="PROSITE-ProRule" id="PRU00409"/>
    </source>
</evidence>
<dbReference type="STRING" id="1202768.SAMN05216285_1856"/>
<dbReference type="eggNOG" id="arCOG06897">
    <property type="taxonomic scope" value="Archaea"/>
</dbReference>
<keyword evidence="1" id="KW-0547">Nucleotide-binding</keyword>
<dbReference type="Proteomes" id="UP000183275">
    <property type="component" value="Unassembled WGS sequence"/>
</dbReference>
<evidence type="ECO:0000313" key="3">
    <source>
        <dbReference type="EMBL" id="SEW02075.1"/>
    </source>
</evidence>
<evidence type="ECO:0000259" key="2">
    <source>
        <dbReference type="PROSITE" id="PS50975"/>
    </source>
</evidence>
<dbReference type="PROSITE" id="PS50975">
    <property type="entry name" value="ATP_GRASP"/>
    <property type="match status" value="1"/>
</dbReference>
<dbReference type="GO" id="GO:0005524">
    <property type="term" value="F:ATP binding"/>
    <property type="evidence" value="ECO:0007669"/>
    <property type="project" value="UniProtKB-UniRule"/>
</dbReference>
<dbReference type="InterPro" id="IPR011761">
    <property type="entry name" value="ATP-grasp"/>
</dbReference>
<dbReference type="AlphaFoldDB" id="A0A1I0NMH4"/>
<name>A0A1I0NMH4_9EURY</name>
<feature type="domain" description="ATP-grasp" evidence="2">
    <location>
        <begin position="137"/>
        <end position="329"/>
    </location>
</feature>
<dbReference type="GO" id="GO:0016874">
    <property type="term" value="F:ligase activity"/>
    <property type="evidence" value="ECO:0007669"/>
    <property type="project" value="UniProtKB-KW"/>
</dbReference>
<dbReference type="Gene3D" id="3.30.1490.20">
    <property type="entry name" value="ATP-grasp fold, A domain"/>
    <property type="match status" value="1"/>
</dbReference>
<dbReference type="OrthoDB" id="11959at2157"/>
<gene>
    <name evidence="3" type="ORF">SAMN05216285_1856</name>
</gene>
<accession>A0A1I0NMH4</accession>
<dbReference type="SUPFAM" id="SSF56059">
    <property type="entry name" value="Glutathione synthetase ATP-binding domain-like"/>
    <property type="match status" value="1"/>
</dbReference>
<keyword evidence="1" id="KW-0067">ATP-binding</keyword>
<evidence type="ECO:0000313" key="4">
    <source>
        <dbReference type="Proteomes" id="UP000183275"/>
    </source>
</evidence>
<organism evidence="3 4">
    <name type="scientific">Natrinema salifodinae</name>
    <dbReference type="NCBI Taxonomy" id="1202768"/>
    <lineage>
        <taxon>Archaea</taxon>
        <taxon>Methanobacteriati</taxon>
        <taxon>Methanobacteriota</taxon>
        <taxon>Stenosarchaea group</taxon>
        <taxon>Halobacteria</taxon>
        <taxon>Halobacteriales</taxon>
        <taxon>Natrialbaceae</taxon>
        <taxon>Natrinema</taxon>
    </lineage>
</organism>